<dbReference type="RefSeq" id="WP_090628239.1">
    <property type="nucleotide sequence ID" value="NZ_FOCP01000004.1"/>
</dbReference>
<evidence type="ECO:0000313" key="2">
    <source>
        <dbReference type="EMBL" id="SEM90333.1"/>
    </source>
</evidence>
<gene>
    <name evidence="2" type="ORF">SAMN05216325_10419</name>
</gene>
<protein>
    <submittedName>
        <fullName evidence="2">Uncharacterized protein</fullName>
    </submittedName>
</protein>
<dbReference type="InterPro" id="IPR045538">
    <property type="entry name" value="CIS_TMP"/>
</dbReference>
<dbReference type="Proteomes" id="UP000199459">
    <property type="component" value="Unassembled WGS sequence"/>
</dbReference>
<dbReference type="STRING" id="917.SAMN05216326_10284"/>
<dbReference type="Pfam" id="PF19268">
    <property type="entry name" value="CIS_TMP"/>
    <property type="match status" value="2"/>
</dbReference>
<sequence length="1646" mass="186244">MATIGYDSASVHVIEQVIFDFSFAADTVEPEHESQLSDWIVRTLLPAMEVVLNEHDEADKVLRINQVTLDLGAISEANFPDQIVQILQEQFGLQLKQARESSYHHLVTLPLLHIPTTSVSGKTDNVIPVSLIQSGFEELKQFMLTGSLPWYIDTNDVHWHEKLMERVLKEAVSTSALREMLMQMPQQDRTLFVWRMVQQFSPAVLRSVLYQMDPQHHRLQLGLIESIQTMLSKSALPAERYNKVMTALWAWIIDDVTSQSPLPGSTRFSRLIRQYLKMIVVPMLHEEAGLLLDRLIETARVHDDSEQLSVILSQAADHGFQEDCPSAIQRATIEHLTESEQIKATHTGNGQDEIYGSGNEKDTSVAGSLSLSRWLYRRIFTAMQHAGISAPFSDSANEQPLDISGLQQRLRTILQDTRARDQIIARLPQTVLMDILFAQSPQIAFIVGQFVLKAERFYRYAQNQRHSISVSFDDWINCFWKSVLRFVTTVSLAGTSTDTLAAAGIARALTQCLYDEPDNTTILQTWYQALELTHSSEDRYSLRILQIIVADAMAYSAFEKHFLPDGQAVHHLHGKQQSRQAQISTSAYNHVSTSADLGSVDSNWAGDASDPVTSGIVSALKSAAIVEKEPSVAQFRFADVLANREWLLTLLSDQLARARIVAELPEPALIDMVYRISPYAAQILAQTLTYANTLYQSTVNPRDADISAWRQRLFDNVLDFIQRTQNFDFPDSDFDAVDFCLAMTQGMSQDSNGAAILTFWQYGLRRQREQQGECIVEMDPDNSLIDILFAASTERPAIKVIAEIRQIAVLLKDDYTQQLRRLRTLFEYGRLHTGTVPEVDLKSMIHGILNLYPGSDRADRIALAEAIDSHARHIDNSAGYYFQVLKKLVYDEDIDLEALVSSAAEKEPEIQPEIPKLFTENELFIQKPCEEILLSRLLITLRQAGINRLDLNRFEANQIAFARQQLVDLLLEQDERQKLIARLPESTLLDISYVLSPQAAFILAQLIRHADTLLLYDENVQYRPDAAWLNQLWNHALRYLADTSLHRNFKTNLFFRALALGQSEGQDAVTILCSWSETLNKLQDERYAYATNVFYNFVQDAIFSLRSPEQCNFPTDEQIDLIQQLQTTDPHTLKRDLRLALEDGRLVIAALTETRARALVQELLECSSELKDEDRRLFIKAIESHLPESGNSAVYFQLILQKLLFDDTVDLEAVVTQSETTNSVISVETVATTAKEHVIEPINKRIRSALQQAGIAGTEQYAGQFIGLSKSDATLALREQLLALVHNAVSRQKLIEKLPESILIDVAYTVSPQSVFILADWLSHAEFFRQYTKNIKQPGPDVWRQQIWDSGLKALSEISHAGKSDETVEETTVTFEFVYALLQDLAGDGDALGLARIWNQALLIEQQGYEQKDTVRKIQHTSVLQHLLQGVLIQYGSVSGNQVKKPENSPLLSPNLAQDVQFKRPAVFDSNSGKLKDECGDEYFIQNAGLVLAAPYLPHLFGRLGWLDNDGLINAPAIERAVHLLQFIVNEASQFPEYQLILNKILCGLPVVMPVSRNIQLNTQERETAESLLNGIIQNWKVLGKTSMSGLRETFLQRRGRLLLQEDMWSLTIEPGPFDMLLDQLPWSFSVIKYKWMTRAIQVAWR</sequence>
<evidence type="ECO:0000313" key="3">
    <source>
        <dbReference type="Proteomes" id="UP000199459"/>
    </source>
</evidence>
<dbReference type="EMBL" id="FOCP01000004">
    <property type="protein sequence ID" value="SEM90333.1"/>
    <property type="molecule type" value="Genomic_DNA"/>
</dbReference>
<evidence type="ECO:0000256" key="1">
    <source>
        <dbReference type="SAM" id="MobiDB-lite"/>
    </source>
</evidence>
<organism evidence="2 3">
    <name type="scientific">Nitrosomonas marina</name>
    <dbReference type="NCBI Taxonomy" id="917"/>
    <lineage>
        <taxon>Bacteria</taxon>
        <taxon>Pseudomonadati</taxon>
        <taxon>Pseudomonadota</taxon>
        <taxon>Betaproteobacteria</taxon>
        <taxon>Nitrosomonadales</taxon>
        <taxon>Nitrosomonadaceae</taxon>
        <taxon>Nitrosomonas</taxon>
    </lineage>
</organism>
<accession>A0A1H8C5H5</accession>
<feature type="region of interest" description="Disordered" evidence="1">
    <location>
        <begin position="343"/>
        <end position="364"/>
    </location>
</feature>
<name>A0A1H8C5H5_9PROT</name>
<proteinExistence type="predicted"/>
<dbReference type="OrthoDB" id="499748at2"/>
<reference evidence="2 3" key="1">
    <citation type="submission" date="2016-10" db="EMBL/GenBank/DDBJ databases">
        <authorList>
            <person name="de Groot N.N."/>
        </authorList>
    </citation>
    <scope>NUCLEOTIDE SEQUENCE [LARGE SCALE GENOMIC DNA]</scope>
    <source>
        <strain evidence="2 3">Nm22</strain>
    </source>
</reference>